<comment type="catalytic activity">
    <reaction evidence="11 12">
        <text>5-O-(1-carboxyvinyl)-3-phosphoshikimate = chorismate + phosphate</text>
        <dbReference type="Rhea" id="RHEA:21020"/>
        <dbReference type="ChEBI" id="CHEBI:29748"/>
        <dbReference type="ChEBI" id="CHEBI:43474"/>
        <dbReference type="ChEBI" id="CHEBI:57701"/>
        <dbReference type="EC" id="4.2.3.5"/>
    </reaction>
</comment>
<dbReference type="CDD" id="cd07304">
    <property type="entry name" value="Chorismate_synthase"/>
    <property type="match status" value="1"/>
</dbReference>
<evidence type="ECO:0000313" key="14">
    <source>
        <dbReference type="EMBL" id="MBP2318198.1"/>
    </source>
</evidence>
<keyword evidence="6 11" id="KW-0288">FMN</keyword>
<dbReference type="EMBL" id="JAGINX010000001">
    <property type="protein sequence ID" value="MBP2318198.1"/>
    <property type="molecule type" value="Genomic_DNA"/>
</dbReference>
<evidence type="ECO:0000256" key="6">
    <source>
        <dbReference type="ARBA" id="ARBA00022643"/>
    </source>
</evidence>
<feature type="binding site" evidence="11">
    <location>
        <position position="40"/>
    </location>
    <ligand>
        <name>NADP(+)</name>
        <dbReference type="ChEBI" id="CHEBI:58349"/>
    </ligand>
</feature>
<evidence type="ECO:0000256" key="1">
    <source>
        <dbReference type="ARBA" id="ARBA00005044"/>
    </source>
</evidence>
<dbReference type="InterPro" id="IPR035904">
    <property type="entry name" value="Chorismate_synth_AroC_sf"/>
</dbReference>
<keyword evidence="8 11" id="KW-0521">NADP</keyword>
<dbReference type="NCBIfam" id="NF003793">
    <property type="entry name" value="PRK05382.1"/>
    <property type="match status" value="1"/>
</dbReference>
<evidence type="ECO:0000256" key="10">
    <source>
        <dbReference type="ARBA" id="ARBA00023239"/>
    </source>
</evidence>
<comment type="subunit">
    <text evidence="11">Homotetramer.</text>
</comment>
<comment type="caution">
    <text evidence="14">The sequence shown here is derived from an EMBL/GenBank/DDBJ whole genome shotgun (WGS) entry which is preliminary data.</text>
</comment>
<evidence type="ECO:0000256" key="11">
    <source>
        <dbReference type="HAMAP-Rule" id="MF_00300"/>
    </source>
</evidence>
<dbReference type="Proteomes" id="UP001519331">
    <property type="component" value="Unassembled WGS sequence"/>
</dbReference>
<feature type="binding site" evidence="11">
    <location>
        <begin position="256"/>
        <end position="257"/>
    </location>
    <ligand>
        <name>FMN</name>
        <dbReference type="ChEBI" id="CHEBI:58210"/>
    </ligand>
</feature>
<evidence type="ECO:0000256" key="8">
    <source>
        <dbReference type="ARBA" id="ARBA00022857"/>
    </source>
</evidence>
<dbReference type="InterPro" id="IPR000453">
    <property type="entry name" value="Chorismate_synth"/>
</dbReference>
<dbReference type="HAMAP" id="MF_00300">
    <property type="entry name" value="Chorismate_synth"/>
    <property type="match status" value="1"/>
</dbReference>
<dbReference type="PROSITE" id="PS00789">
    <property type="entry name" value="CHORISMATE_SYNTHASE_3"/>
    <property type="match status" value="1"/>
</dbReference>
<sequence length="413" mass="43766">MLRWLTSGESHGKSLVGILEGLPAGVQLTSQMVQDTLARRRLGYGRGARMKFEQDQVTLLAGVRHGLTQGGPLTIEVGNTEWPKWEKVMNPDPVDTAELEGLARNAPLTRPRPGHADYTGMQKYGFSEARPVLERASARETATRVALGTAAQAFLAELGIRTVSHTTAIGPVEVPEEAPVPHADDVEQLDADPLRCFDPATSERMVAEVDDAHKAGETLGGVVEVVVDGLPPGLGSYVHWDRRLDARLAGALMGIQAIKGVEVGDGFRTTRRRGTQAHDEIERAEDGTLRRDGNKAGGVEGGMSVGGTLRVRAGMKPIATVPRALRTVDTASGEATTAHHQRSDVCAVPAAGVVAEAMVALVIAQSVLEKFGGDSVAEVRRNMESYLAHLPVVGEDPQASGSDGDPLQAPAGF</sequence>
<dbReference type="PANTHER" id="PTHR21085:SF0">
    <property type="entry name" value="CHORISMATE SYNTHASE"/>
    <property type="match status" value="1"/>
</dbReference>
<dbReference type="GO" id="GO:0004107">
    <property type="term" value="F:chorismate synthase activity"/>
    <property type="evidence" value="ECO:0007669"/>
    <property type="project" value="UniProtKB-EC"/>
</dbReference>
<dbReference type="Pfam" id="PF01264">
    <property type="entry name" value="Chorismate_synt"/>
    <property type="match status" value="1"/>
</dbReference>
<evidence type="ECO:0000256" key="5">
    <source>
        <dbReference type="ARBA" id="ARBA00022630"/>
    </source>
</evidence>
<keyword evidence="4 11" id="KW-0028">Amino-acid biosynthesis</keyword>
<gene>
    <name evidence="11" type="primary">aroC</name>
    <name evidence="14" type="ORF">JOF45_001217</name>
</gene>
<evidence type="ECO:0000256" key="12">
    <source>
        <dbReference type="RuleBase" id="RU000605"/>
    </source>
</evidence>
<dbReference type="PANTHER" id="PTHR21085">
    <property type="entry name" value="CHORISMATE SYNTHASE"/>
    <property type="match status" value="1"/>
</dbReference>
<comment type="similarity">
    <text evidence="2 11 12">Belongs to the chorismate synthase family.</text>
</comment>
<comment type="pathway">
    <text evidence="1 11 12">Metabolic intermediate biosynthesis; chorismate biosynthesis; chorismate from D-erythrose 4-phosphate and phosphoenolpyruvate: step 7/7.</text>
</comment>
<feature type="binding site" evidence="11">
    <location>
        <position position="301"/>
    </location>
    <ligand>
        <name>FMN</name>
        <dbReference type="ChEBI" id="CHEBI:58210"/>
    </ligand>
</feature>
<organism evidence="14 15">
    <name type="scientific">Nesterenkonia lacusekhoensis</name>
    <dbReference type="NCBI Taxonomy" id="150832"/>
    <lineage>
        <taxon>Bacteria</taxon>
        <taxon>Bacillati</taxon>
        <taxon>Actinomycetota</taxon>
        <taxon>Actinomycetes</taxon>
        <taxon>Micrococcales</taxon>
        <taxon>Micrococcaceae</taxon>
        <taxon>Nesterenkonia</taxon>
    </lineage>
</organism>
<feature type="region of interest" description="Disordered" evidence="13">
    <location>
        <begin position="394"/>
        <end position="413"/>
    </location>
</feature>
<accession>A0ABS4T170</accession>
<keyword evidence="5 11" id="KW-0285">Flavoprotein</keyword>
<evidence type="ECO:0000256" key="3">
    <source>
        <dbReference type="ARBA" id="ARBA00013036"/>
    </source>
</evidence>
<evidence type="ECO:0000256" key="9">
    <source>
        <dbReference type="ARBA" id="ARBA00023141"/>
    </source>
</evidence>
<keyword evidence="7 11" id="KW-0274">FAD</keyword>
<keyword evidence="15" id="KW-1185">Reference proteome</keyword>
<feature type="binding site" evidence="11">
    <location>
        <begin position="135"/>
        <end position="137"/>
    </location>
    <ligand>
        <name>FMN</name>
        <dbReference type="ChEBI" id="CHEBI:58210"/>
    </ligand>
</feature>
<dbReference type="RefSeq" id="WP_210048535.1">
    <property type="nucleotide sequence ID" value="NZ_JAGINX010000001.1"/>
</dbReference>
<name>A0ABS4T170_9MICC</name>
<evidence type="ECO:0000256" key="2">
    <source>
        <dbReference type="ARBA" id="ARBA00008014"/>
    </source>
</evidence>
<dbReference type="Gene3D" id="3.60.150.10">
    <property type="entry name" value="Chorismate synthase AroC"/>
    <property type="match status" value="1"/>
</dbReference>
<keyword evidence="9 11" id="KW-0057">Aromatic amino acid biosynthesis</keyword>
<dbReference type="InterPro" id="IPR020541">
    <property type="entry name" value="Chorismate_synthase_CS"/>
</dbReference>
<evidence type="ECO:0000313" key="15">
    <source>
        <dbReference type="Proteomes" id="UP001519331"/>
    </source>
</evidence>
<feature type="binding site" evidence="11">
    <location>
        <position position="46"/>
    </location>
    <ligand>
        <name>NADP(+)</name>
        <dbReference type="ChEBI" id="CHEBI:58349"/>
    </ligand>
</feature>
<dbReference type="PIRSF" id="PIRSF001456">
    <property type="entry name" value="Chorismate_synth"/>
    <property type="match status" value="1"/>
</dbReference>
<dbReference type="PROSITE" id="PS00787">
    <property type="entry name" value="CHORISMATE_SYNTHASE_1"/>
    <property type="match status" value="1"/>
</dbReference>
<comment type="cofactor">
    <cofactor evidence="11 12">
        <name>FMNH2</name>
        <dbReference type="ChEBI" id="CHEBI:57618"/>
    </cofactor>
    <text evidence="11 12">Reduced FMN (FMNH(2)).</text>
</comment>
<evidence type="ECO:0000256" key="7">
    <source>
        <dbReference type="ARBA" id="ARBA00022827"/>
    </source>
</evidence>
<feature type="binding site" evidence="11">
    <location>
        <begin position="316"/>
        <end position="320"/>
    </location>
    <ligand>
        <name>FMN</name>
        <dbReference type="ChEBI" id="CHEBI:58210"/>
    </ligand>
</feature>
<evidence type="ECO:0000256" key="4">
    <source>
        <dbReference type="ARBA" id="ARBA00022605"/>
    </source>
</evidence>
<proteinExistence type="inferred from homology"/>
<keyword evidence="10 11" id="KW-0456">Lyase</keyword>
<evidence type="ECO:0000256" key="13">
    <source>
        <dbReference type="SAM" id="MobiDB-lite"/>
    </source>
</evidence>
<reference evidence="14 15" key="1">
    <citation type="submission" date="2021-03" db="EMBL/GenBank/DDBJ databases">
        <title>Sequencing the genomes of 1000 actinobacteria strains.</title>
        <authorList>
            <person name="Klenk H.-P."/>
        </authorList>
    </citation>
    <scope>NUCLEOTIDE SEQUENCE [LARGE SCALE GENOMIC DNA]</scope>
    <source>
        <strain evidence="14 15">DSM 12544</strain>
    </source>
</reference>
<protein>
    <recommendedName>
        <fullName evidence="3 11">Chorismate synthase</fullName>
        <shortName evidence="11">CS</shortName>
        <ecNumber evidence="3 11">4.2.3.5</ecNumber>
    </recommendedName>
    <alternativeName>
        <fullName evidence="11">5-enolpyruvylshikimate-3-phosphate phospholyase</fullName>
    </alternativeName>
</protein>
<feature type="binding site" evidence="11">
    <location>
        <position position="342"/>
    </location>
    <ligand>
        <name>FMN</name>
        <dbReference type="ChEBI" id="CHEBI:58210"/>
    </ligand>
</feature>
<comment type="function">
    <text evidence="11">Catalyzes the anti-1,4-elimination of the C-3 phosphate and the C-6 proR hydrogen from 5-enolpyruvylshikimate-3-phosphate (EPSP) to yield chorismate, which is the branch point compound that serves as the starting substrate for the three terminal pathways of aromatic amino acid biosynthesis. This reaction introduces a second double bond into the aromatic ring system.</text>
</comment>
<dbReference type="EC" id="4.2.3.5" evidence="3 11"/>
<dbReference type="SUPFAM" id="SSF103263">
    <property type="entry name" value="Chorismate synthase, AroC"/>
    <property type="match status" value="1"/>
</dbReference>
<dbReference type="NCBIfam" id="TIGR00033">
    <property type="entry name" value="aroC"/>
    <property type="match status" value="1"/>
</dbReference>